<dbReference type="EMBL" id="FQVH01000001">
    <property type="protein sequence ID" value="SHE33065.1"/>
    <property type="molecule type" value="Genomic_DNA"/>
</dbReference>
<evidence type="ECO:0000313" key="6">
    <source>
        <dbReference type="Proteomes" id="UP000184088"/>
    </source>
</evidence>
<keyword evidence="3" id="KW-0051">Antiviral defense</keyword>
<dbReference type="InterPro" id="IPR010156">
    <property type="entry name" value="CRISPR-assoc_prot_Cas6"/>
</dbReference>
<reference evidence="5 6" key="1">
    <citation type="submission" date="2016-11" db="EMBL/GenBank/DDBJ databases">
        <authorList>
            <person name="Jaros S."/>
            <person name="Januszkiewicz K."/>
            <person name="Wedrychowicz H."/>
        </authorList>
    </citation>
    <scope>NUCLEOTIDE SEQUENCE [LARGE SCALE GENOMIC DNA]</scope>
    <source>
        <strain evidence="5 6">DSM 17918</strain>
    </source>
</reference>
<gene>
    <name evidence="5" type="ORF">SAMN02746089_00070</name>
</gene>
<evidence type="ECO:0000259" key="4">
    <source>
        <dbReference type="Pfam" id="PF01881"/>
    </source>
</evidence>
<feature type="domain" description="CRISPR associated protein Cas6 C-terminal" evidence="4">
    <location>
        <begin position="109"/>
        <end position="209"/>
    </location>
</feature>
<dbReference type="Pfam" id="PF01881">
    <property type="entry name" value="Cas_Cas6_C"/>
    <property type="match status" value="1"/>
</dbReference>
<dbReference type="STRING" id="1121256.SAMN02746089_00070"/>
<organism evidence="5 6">
    <name type="scientific">Caldanaerobius fijiensis DSM 17918</name>
    <dbReference type="NCBI Taxonomy" id="1121256"/>
    <lineage>
        <taxon>Bacteria</taxon>
        <taxon>Bacillati</taxon>
        <taxon>Bacillota</taxon>
        <taxon>Clostridia</taxon>
        <taxon>Thermoanaerobacterales</taxon>
        <taxon>Thermoanaerobacteraceae</taxon>
        <taxon>Caldanaerobius</taxon>
    </lineage>
</organism>
<comment type="similarity">
    <text evidence="1">Belongs to the CRISPR-associated protein Cas6/Cse3/CasE family.</text>
</comment>
<dbReference type="PANTHER" id="PTHR36984:SF1">
    <property type="entry name" value="CRISPR-ASSOCIATED ENDORIBONUCLEASE CAS6 1"/>
    <property type="match status" value="1"/>
</dbReference>
<evidence type="ECO:0000256" key="3">
    <source>
        <dbReference type="ARBA" id="ARBA00023118"/>
    </source>
</evidence>
<dbReference type="GO" id="GO:0016788">
    <property type="term" value="F:hydrolase activity, acting on ester bonds"/>
    <property type="evidence" value="ECO:0007669"/>
    <property type="project" value="InterPro"/>
</dbReference>
<keyword evidence="2" id="KW-0694">RNA-binding</keyword>
<dbReference type="GO" id="GO:0003723">
    <property type="term" value="F:RNA binding"/>
    <property type="evidence" value="ECO:0007669"/>
    <property type="project" value="UniProtKB-KW"/>
</dbReference>
<proteinExistence type="inferred from homology"/>
<dbReference type="Proteomes" id="UP000184088">
    <property type="component" value="Unassembled WGS sequence"/>
</dbReference>
<dbReference type="PANTHER" id="PTHR36984">
    <property type="entry name" value="CRISPR-ASSOCIATED ENDORIBONUCLEASE CAS6 1"/>
    <property type="match status" value="1"/>
</dbReference>
<dbReference type="NCBIfam" id="TIGR01877">
    <property type="entry name" value="cas_cas6"/>
    <property type="match status" value="1"/>
</dbReference>
<evidence type="ECO:0000256" key="2">
    <source>
        <dbReference type="ARBA" id="ARBA00022884"/>
    </source>
</evidence>
<dbReference type="CDD" id="cd21140">
    <property type="entry name" value="Cas6_I-like"/>
    <property type="match status" value="1"/>
</dbReference>
<dbReference type="AlphaFoldDB" id="A0A1M4SLJ8"/>
<sequence length="232" mass="26970">MSVVKLRLEFDLNDNFFFDKEYKQVLSEYYYNIIGNGFFVFSDIIPKKKKNSNDGFWAIEKAAFDFSTVSTEKLLNVAMNAMKTPIQFKYGSLKIKKVRFLKVKLENKAYTLSPIIVFKNGNPLLYEESPEYFSEVLREILIFKYKDLFGGYPHDDRFVFYFKSKPLKEEINGFPVYKGCFEMIGSEDLIGLSYNTGLGSFNELGFGMISSDLYFWKKSTDIELRNNNGNSS</sequence>
<dbReference type="GO" id="GO:0051607">
    <property type="term" value="P:defense response to virus"/>
    <property type="evidence" value="ECO:0007669"/>
    <property type="project" value="UniProtKB-KW"/>
</dbReference>
<name>A0A1M4SLJ8_9THEO</name>
<evidence type="ECO:0000313" key="5">
    <source>
        <dbReference type="EMBL" id="SHE33065.1"/>
    </source>
</evidence>
<dbReference type="InterPro" id="IPR049435">
    <property type="entry name" value="Cas_Cas6_C"/>
</dbReference>
<dbReference type="RefSeq" id="WP_073341105.1">
    <property type="nucleotide sequence ID" value="NZ_FQVH01000001.1"/>
</dbReference>
<accession>A0A1M4SLJ8</accession>
<protein>
    <submittedName>
        <fullName evidence="5">CRISPR associated protein Cas6</fullName>
    </submittedName>
</protein>
<dbReference type="Gene3D" id="3.30.70.1900">
    <property type="match status" value="1"/>
</dbReference>
<evidence type="ECO:0000256" key="1">
    <source>
        <dbReference type="ARBA" id="ARBA00005937"/>
    </source>
</evidence>
<dbReference type="OrthoDB" id="1715929at2"/>
<keyword evidence="6" id="KW-1185">Reference proteome</keyword>